<dbReference type="InterPro" id="IPR012312">
    <property type="entry name" value="Hemerythrin-like"/>
</dbReference>
<dbReference type="Pfam" id="PF01814">
    <property type="entry name" value="Hemerythrin"/>
    <property type="match status" value="1"/>
</dbReference>
<dbReference type="RefSeq" id="WP_271317840.1">
    <property type="nucleotide sequence ID" value="NZ_JABXJJ020000001.1"/>
</dbReference>
<accession>A0AA90GYY6</accession>
<reference evidence="2" key="1">
    <citation type="submission" date="2023-05" db="EMBL/GenBank/DDBJ databases">
        <title>Streptantibioticus silvisoli sp. nov., acidotolerant actinomycetes 1 from pine litter.</title>
        <authorList>
            <person name="Swiecimska M."/>
            <person name="Golinska P."/>
            <person name="Sangal V."/>
            <person name="Wachnowicz B."/>
            <person name="Goodfellow M."/>
        </authorList>
    </citation>
    <scope>NUCLEOTIDE SEQUENCE</scope>
    <source>
        <strain evidence="2">SL13</strain>
    </source>
</reference>
<dbReference type="PANTHER" id="PTHR35585">
    <property type="entry name" value="HHE DOMAIN PROTEIN (AFU_ORTHOLOGUE AFUA_4G00730)"/>
    <property type="match status" value="1"/>
</dbReference>
<dbReference type="AlphaFoldDB" id="A0AA90GYY6"/>
<dbReference type="Gene3D" id="1.20.120.520">
    <property type="entry name" value="nmb1532 protein domain like"/>
    <property type="match status" value="1"/>
</dbReference>
<evidence type="ECO:0000313" key="2">
    <source>
        <dbReference type="EMBL" id="MDI5967804.1"/>
    </source>
</evidence>
<sequence>MREADLLVRLTGEHRRTEALFDLMADFPPGDPRRRDLLDDILLVLARHAEAEEGFLYPAVRAYLDDGDRLADAKLAEHAVLKRRLADLAVRTDGDQAFDDLTGQLRTFLAAHTADEENELFPRLAAACPPDRLDEIGRKARAADADADADRDLD</sequence>
<gene>
    <name evidence="2" type="ORF">POF50_000285</name>
</gene>
<proteinExistence type="predicted"/>
<dbReference type="EMBL" id="JABXJJ020000001">
    <property type="protein sequence ID" value="MDI5967804.1"/>
    <property type="molecule type" value="Genomic_DNA"/>
</dbReference>
<name>A0AA90GYY6_9ACTN</name>
<dbReference type="PANTHER" id="PTHR35585:SF1">
    <property type="entry name" value="HHE DOMAIN PROTEIN (AFU_ORTHOLOGUE AFUA_4G00730)"/>
    <property type="match status" value="1"/>
</dbReference>
<comment type="caution">
    <text evidence="2">The sequence shown here is derived from an EMBL/GenBank/DDBJ whole genome shotgun (WGS) entry which is preliminary data.</text>
</comment>
<feature type="domain" description="Hemerythrin-like" evidence="1">
    <location>
        <begin position="9"/>
        <end position="124"/>
    </location>
</feature>
<evidence type="ECO:0000259" key="1">
    <source>
        <dbReference type="Pfam" id="PF01814"/>
    </source>
</evidence>
<organism evidence="2">
    <name type="scientific">Streptantibioticus silvisoli</name>
    <dbReference type="NCBI Taxonomy" id="2705255"/>
    <lineage>
        <taxon>Bacteria</taxon>
        <taxon>Bacillati</taxon>
        <taxon>Actinomycetota</taxon>
        <taxon>Actinomycetes</taxon>
        <taxon>Kitasatosporales</taxon>
        <taxon>Streptomycetaceae</taxon>
        <taxon>Streptantibioticus</taxon>
    </lineage>
</organism>
<protein>
    <submittedName>
        <fullName evidence="2">Hemerythrin domain-containing protein</fullName>
    </submittedName>
</protein>